<evidence type="ECO:0000313" key="3">
    <source>
        <dbReference type="EMBL" id="ETX09273.1"/>
    </source>
</evidence>
<proteinExistence type="inferred from homology"/>
<evidence type="ECO:0000256" key="1">
    <source>
        <dbReference type="ARBA" id="ARBA00009570"/>
    </source>
</evidence>
<organism evidence="3 4">
    <name type="scientific">Candidatus Entotheonella gemina</name>
    <dbReference type="NCBI Taxonomy" id="1429439"/>
    <lineage>
        <taxon>Bacteria</taxon>
        <taxon>Pseudomonadati</taxon>
        <taxon>Nitrospinota/Tectimicrobiota group</taxon>
        <taxon>Candidatus Tectimicrobiota</taxon>
        <taxon>Candidatus Entotheonellia</taxon>
        <taxon>Candidatus Entotheonellales</taxon>
        <taxon>Candidatus Entotheonellaceae</taxon>
        <taxon>Candidatus Entotheonella</taxon>
    </lineage>
</organism>
<evidence type="ECO:0000256" key="2">
    <source>
        <dbReference type="ARBA" id="ARBA00023002"/>
    </source>
</evidence>
<dbReference type="AlphaFoldDB" id="W4MGG3"/>
<name>W4MGG3_9BACT</name>
<sequence>MGTVEAAPDPQALARLLLQHEVEQFLYMEARLIDDRKFRDWLDLFTDDVHYWMPTRINRLRDSAADPWEIGRELASADEMAWFDDTKAGLEQRVIRLETGMAWAEEPRSRTRHFVTNVEITLGGHADELQVRANFLVYRSRLETEQDYFVGTREDVLRRVNGQLKIARRKIIYDATVSSAKNLSIFF</sequence>
<reference evidence="3 4" key="1">
    <citation type="journal article" date="2014" name="Nature">
        <title>An environmental bacterial taxon with a large and distinct metabolic repertoire.</title>
        <authorList>
            <person name="Wilson M.C."/>
            <person name="Mori T."/>
            <person name="Ruckert C."/>
            <person name="Uria A.R."/>
            <person name="Helf M.J."/>
            <person name="Takada K."/>
            <person name="Gernert C."/>
            <person name="Steffens U.A."/>
            <person name="Heycke N."/>
            <person name="Schmitt S."/>
            <person name="Rinke C."/>
            <person name="Helfrich E.J."/>
            <person name="Brachmann A.O."/>
            <person name="Gurgui C."/>
            <person name="Wakimoto T."/>
            <person name="Kracht M."/>
            <person name="Crusemann M."/>
            <person name="Hentschel U."/>
            <person name="Abe I."/>
            <person name="Matsunaga S."/>
            <person name="Kalinowski J."/>
            <person name="Takeyama H."/>
            <person name="Piel J."/>
        </authorList>
    </citation>
    <scope>NUCLEOTIDE SEQUENCE [LARGE SCALE GENOMIC DNA]</scope>
    <source>
        <strain evidence="4">TSY2</strain>
    </source>
</reference>
<dbReference type="PATRIC" id="fig|1429439.4.peg.82"/>
<dbReference type="GO" id="GO:0019380">
    <property type="term" value="P:3-phenylpropionate catabolic process"/>
    <property type="evidence" value="ECO:0007669"/>
    <property type="project" value="TreeGrafter"/>
</dbReference>
<dbReference type="Pfam" id="PF00866">
    <property type="entry name" value="Ring_hydroxyl_B"/>
    <property type="match status" value="1"/>
</dbReference>
<dbReference type="Proteomes" id="UP000019140">
    <property type="component" value="Unassembled WGS sequence"/>
</dbReference>
<dbReference type="NCBIfam" id="NF007479">
    <property type="entry name" value="PRK10069.1"/>
    <property type="match status" value="1"/>
</dbReference>
<dbReference type="EMBL" id="AZHX01000015">
    <property type="protein sequence ID" value="ETX09273.1"/>
    <property type="molecule type" value="Genomic_DNA"/>
</dbReference>
<keyword evidence="2" id="KW-0560">Oxidoreductase</keyword>
<evidence type="ECO:0008006" key="5">
    <source>
        <dbReference type="Google" id="ProtNLM"/>
    </source>
</evidence>
<comment type="caution">
    <text evidence="3">The sequence shown here is derived from an EMBL/GenBank/DDBJ whole genome shotgun (WGS) entry which is preliminary data.</text>
</comment>
<gene>
    <name evidence="3" type="ORF">ETSY2_00480</name>
</gene>
<evidence type="ECO:0000313" key="4">
    <source>
        <dbReference type="Proteomes" id="UP000019140"/>
    </source>
</evidence>
<dbReference type="PANTHER" id="PTHR41534">
    <property type="entry name" value="BLR3401 PROTEIN"/>
    <property type="match status" value="1"/>
</dbReference>
<accession>W4MGG3</accession>
<protein>
    <recommendedName>
        <fullName evidence="5">3-phenylpropionate dioxygenase</fullName>
    </recommendedName>
</protein>
<dbReference type="PANTHER" id="PTHR41534:SF2">
    <property type="entry name" value="3-PHENYLPROPIONATE_CINNAMIC ACID DIOXYGENASE SUBUNIT BETA"/>
    <property type="match status" value="1"/>
</dbReference>
<dbReference type="HOGENOM" id="CLU_102527_1_1_7"/>
<dbReference type="SUPFAM" id="SSF54427">
    <property type="entry name" value="NTF2-like"/>
    <property type="match status" value="1"/>
</dbReference>
<dbReference type="GO" id="GO:0016491">
    <property type="term" value="F:oxidoreductase activity"/>
    <property type="evidence" value="ECO:0007669"/>
    <property type="project" value="UniProtKB-KW"/>
</dbReference>
<dbReference type="Gene3D" id="3.10.450.50">
    <property type="match status" value="1"/>
</dbReference>
<dbReference type="CDD" id="cd00667">
    <property type="entry name" value="ring_hydroxylating_dioxygenases_beta"/>
    <property type="match status" value="1"/>
</dbReference>
<keyword evidence="4" id="KW-1185">Reference proteome</keyword>
<dbReference type="InterPro" id="IPR032710">
    <property type="entry name" value="NTF2-like_dom_sf"/>
</dbReference>
<comment type="similarity">
    <text evidence="1">Belongs to the bacterial ring-hydroxylating dioxygenase beta subunit family.</text>
</comment>
<dbReference type="InterPro" id="IPR000391">
    <property type="entry name" value="Rng_hydr_dOase-bsu"/>
</dbReference>